<dbReference type="Gene3D" id="3.40.50.150">
    <property type="entry name" value="Vaccinia Virus protein VP39"/>
    <property type="match status" value="1"/>
</dbReference>
<gene>
    <name evidence="1" type="ORF">GMX10_06490</name>
</gene>
<dbReference type="Proteomes" id="UP000464054">
    <property type="component" value="Chromosome"/>
</dbReference>
<organism evidence="1 2">
    <name type="scientific">Pectobacterium parvum</name>
    <dbReference type="NCBI Taxonomy" id="2778550"/>
    <lineage>
        <taxon>Bacteria</taxon>
        <taxon>Pseudomonadati</taxon>
        <taxon>Pseudomonadota</taxon>
        <taxon>Gammaproteobacteria</taxon>
        <taxon>Enterobacterales</taxon>
        <taxon>Pectobacteriaceae</taxon>
        <taxon>Pectobacterium</taxon>
    </lineage>
</organism>
<evidence type="ECO:0000313" key="2">
    <source>
        <dbReference type="Proteomes" id="UP000464054"/>
    </source>
</evidence>
<sequence length="220" mass="24437">MLDYVYSGIVPPQTTQHGHGIFECTTRSSMGLSVLLRRTLLTAYINDTVLKNQSARILSVASGHCRELSGSIALSDIYKGEIIALDQDAVSCSEVDSVYHGRVKTIISGVKNLWGSLQPGLGKFDLIYSSGLYDYLPEAQALKLSKILKLMLKPGGRLVVGNFSPTSTGRGYLELIMDWHLVYRNQQELSNLFNDFTGFSKSIYDDPHHNITYIDIIKSK</sequence>
<protein>
    <recommendedName>
        <fullName evidence="3">Methyltransferase</fullName>
    </recommendedName>
</protein>
<proteinExistence type="predicted"/>
<dbReference type="RefSeq" id="WP_156890177.1">
    <property type="nucleotide sequence ID" value="NZ_CP046377.1"/>
</dbReference>
<evidence type="ECO:0000313" key="1">
    <source>
        <dbReference type="EMBL" id="QHQ23757.1"/>
    </source>
</evidence>
<dbReference type="SUPFAM" id="SSF53335">
    <property type="entry name" value="S-adenosyl-L-methionine-dependent methyltransferases"/>
    <property type="match status" value="1"/>
</dbReference>
<dbReference type="InterPro" id="IPR029063">
    <property type="entry name" value="SAM-dependent_MTases_sf"/>
</dbReference>
<accession>A0AAP9LBZ0</accession>
<reference evidence="2" key="1">
    <citation type="submission" date="2019-11" db="EMBL/GenBank/DDBJ databases">
        <authorList>
            <person name="Jee S."/>
        </authorList>
    </citation>
    <scope>NUCLEOTIDE SEQUENCE [LARGE SCALE GENOMIC DNA]</scope>
    <source>
        <strain evidence="2">PZ1</strain>
    </source>
</reference>
<dbReference type="GeneID" id="90773372"/>
<dbReference type="EMBL" id="CP046377">
    <property type="protein sequence ID" value="QHQ23757.1"/>
    <property type="molecule type" value="Genomic_DNA"/>
</dbReference>
<name>A0AAP9LBZ0_9GAMM</name>
<evidence type="ECO:0008006" key="3">
    <source>
        <dbReference type="Google" id="ProtNLM"/>
    </source>
</evidence>
<dbReference type="AlphaFoldDB" id="A0AAP9LBZ0"/>
<dbReference type="CDD" id="cd02440">
    <property type="entry name" value="AdoMet_MTases"/>
    <property type="match status" value="1"/>
</dbReference>